<name>A0ABD4Z8Q3_9CREN</name>
<dbReference type="Proteomes" id="UP001529235">
    <property type="component" value="Unassembled WGS sequence"/>
</dbReference>
<keyword evidence="1 3" id="KW-0547">Nucleotide-binding</keyword>
<dbReference type="EMBL" id="JASNVW010000006">
    <property type="protein sequence ID" value="MDK6029280.1"/>
    <property type="molecule type" value="Genomic_DNA"/>
</dbReference>
<dbReference type="PANTHER" id="PTHR11089:SF30">
    <property type="entry name" value="GUANINE NUCLEOTIDE-BINDING PROTEIN-LIKE 3 HOMOLOG"/>
    <property type="match status" value="1"/>
</dbReference>
<dbReference type="InterPro" id="IPR023179">
    <property type="entry name" value="GTP-bd_ortho_bundle_sf"/>
</dbReference>
<accession>A0ABD4Z8Q3</accession>
<sequence length="268" mass="30142">MRLLKYSEIRSIVTRSDVVLEVVEARNPLEIKSNVIEYLAKGGEKEYILVLNKCDLVPKYVCIEWMRYFMENNIRALCTSSLKGFGVKKLKQLLLSYAESKKPLNVSVFGLPKVGKSSLVNALKGKNSAPTSRYPGSWGYTKSITIYKILPGIYVIDTPGFIPPDVKELEMLIRSLPTDNIPNPVSIAREIIAKILQNNPSSIEMAYGVVSSDPLQLLEHIAVKRGWFFRKSQEPNIDEAAKTVIRDYLNGKITFYSRPPTRAVPDSS</sequence>
<evidence type="ECO:0000259" key="4">
    <source>
        <dbReference type="Pfam" id="PF01926"/>
    </source>
</evidence>
<dbReference type="RefSeq" id="WP_285274267.1">
    <property type="nucleotide sequence ID" value="NZ_JASNVW010000006.1"/>
</dbReference>
<comment type="caution">
    <text evidence="5">The sequence shown here is derived from an EMBL/GenBank/DDBJ whole genome shotgun (WGS) entry which is preliminary data.</text>
</comment>
<dbReference type="Gene3D" id="1.10.1580.10">
    <property type="match status" value="1"/>
</dbReference>
<dbReference type="GO" id="GO:0005525">
    <property type="term" value="F:GTP binding"/>
    <property type="evidence" value="ECO:0007669"/>
    <property type="project" value="UniProtKB-KW"/>
</dbReference>
<dbReference type="InterPro" id="IPR050755">
    <property type="entry name" value="TRAFAC_YlqF/YawG_RiboMat"/>
</dbReference>
<comment type="similarity">
    <text evidence="3">Belongs to the TRAFAC class YlqF/YawG GTPase family. MTG1 subfamily.</text>
</comment>
<dbReference type="Pfam" id="PF01926">
    <property type="entry name" value="MMR_HSR1"/>
    <property type="match status" value="1"/>
</dbReference>
<dbReference type="PIRSF" id="PIRSF006230">
    <property type="entry name" value="MG442"/>
    <property type="match status" value="1"/>
</dbReference>
<evidence type="ECO:0000256" key="3">
    <source>
        <dbReference type="PIRNR" id="PIRNR006230"/>
    </source>
</evidence>
<dbReference type="InterPro" id="IPR006073">
    <property type="entry name" value="GTP-bd"/>
</dbReference>
<evidence type="ECO:0000256" key="1">
    <source>
        <dbReference type="ARBA" id="ARBA00022741"/>
    </source>
</evidence>
<dbReference type="AlphaFoldDB" id="A0ABD4Z8Q3"/>
<organism evidence="5 6">
    <name type="scientific">Ignisphaera cupida</name>
    <dbReference type="NCBI Taxonomy" id="3050454"/>
    <lineage>
        <taxon>Archaea</taxon>
        <taxon>Thermoproteota</taxon>
        <taxon>Thermoprotei</taxon>
        <taxon>Desulfurococcales</taxon>
        <taxon>Desulfurococcaceae</taxon>
        <taxon>Ignisphaera</taxon>
    </lineage>
</organism>
<protein>
    <submittedName>
        <fullName evidence="5">50S ribosome-binding GTPase</fullName>
    </submittedName>
</protein>
<keyword evidence="2 3" id="KW-0342">GTP-binding</keyword>
<keyword evidence="6" id="KW-1185">Reference proteome</keyword>
<evidence type="ECO:0000256" key="2">
    <source>
        <dbReference type="ARBA" id="ARBA00023134"/>
    </source>
</evidence>
<dbReference type="InterPro" id="IPR027417">
    <property type="entry name" value="P-loop_NTPase"/>
</dbReference>
<evidence type="ECO:0000313" key="5">
    <source>
        <dbReference type="EMBL" id="MDK6029280.1"/>
    </source>
</evidence>
<evidence type="ECO:0000313" key="6">
    <source>
        <dbReference type="Proteomes" id="UP001529235"/>
    </source>
</evidence>
<feature type="domain" description="G" evidence="4">
    <location>
        <begin position="106"/>
        <end position="174"/>
    </location>
</feature>
<gene>
    <name evidence="5" type="ORF">QPL79_07875</name>
</gene>
<dbReference type="SUPFAM" id="SSF52540">
    <property type="entry name" value="P-loop containing nucleoside triphosphate hydrolases"/>
    <property type="match status" value="1"/>
</dbReference>
<reference evidence="5 6" key="1">
    <citation type="submission" date="2023-05" db="EMBL/GenBank/DDBJ databases">
        <title>A new hyperthermophilic archaea 'Ignisphaera cupida' sp. nov. and description of the family 'Ignisphaeraceae' fam. nov.</title>
        <authorList>
            <person name="Podosokorskaya O.A."/>
            <person name="Elcheninov A.G."/>
            <person name="Klukina A."/>
            <person name="Merkel A.Y."/>
        </authorList>
    </citation>
    <scope>NUCLEOTIDE SEQUENCE [LARGE SCALE GENOMIC DNA]</scope>
    <source>
        <strain evidence="5 6">4213-co</strain>
    </source>
</reference>
<dbReference type="InterPro" id="IPR016478">
    <property type="entry name" value="GTPase_MTG1"/>
</dbReference>
<dbReference type="Gene3D" id="3.40.50.300">
    <property type="entry name" value="P-loop containing nucleotide triphosphate hydrolases"/>
    <property type="match status" value="1"/>
</dbReference>
<dbReference type="PANTHER" id="PTHR11089">
    <property type="entry name" value="GTP-BINDING PROTEIN-RELATED"/>
    <property type="match status" value="1"/>
</dbReference>
<proteinExistence type="inferred from homology"/>